<proteinExistence type="predicted"/>
<sequence>MTEYKESKAPDGDARLDMLDHLANGEPWAFIVAKDLPGDEFNLAVEVGGGIRDAATVRALLTKTLRALPEDNHV</sequence>
<comment type="caution">
    <text evidence="1">The sequence shown here is derived from an EMBL/GenBank/DDBJ whole genome shotgun (WGS) entry which is preliminary data.</text>
</comment>
<evidence type="ECO:0000313" key="2">
    <source>
        <dbReference type="Proteomes" id="UP000624709"/>
    </source>
</evidence>
<organism evidence="1 2">
    <name type="scientific">Actinoplanes palleronii</name>
    <dbReference type="NCBI Taxonomy" id="113570"/>
    <lineage>
        <taxon>Bacteria</taxon>
        <taxon>Bacillati</taxon>
        <taxon>Actinomycetota</taxon>
        <taxon>Actinomycetes</taxon>
        <taxon>Micromonosporales</taxon>
        <taxon>Micromonosporaceae</taxon>
        <taxon>Actinoplanes</taxon>
    </lineage>
</organism>
<dbReference type="RefSeq" id="WP_203828772.1">
    <property type="nucleotide sequence ID" value="NZ_BAAATY010000018.1"/>
</dbReference>
<gene>
    <name evidence="1" type="ORF">Apa02nite_068810</name>
</gene>
<accession>A0ABQ4BJC8</accession>
<dbReference type="EMBL" id="BOMS01000110">
    <property type="protein sequence ID" value="GIE70773.1"/>
    <property type="molecule type" value="Genomic_DNA"/>
</dbReference>
<dbReference type="Proteomes" id="UP000624709">
    <property type="component" value="Unassembled WGS sequence"/>
</dbReference>
<evidence type="ECO:0000313" key="1">
    <source>
        <dbReference type="EMBL" id="GIE70773.1"/>
    </source>
</evidence>
<keyword evidence="2" id="KW-1185">Reference proteome</keyword>
<protein>
    <submittedName>
        <fullName evidence="1">Uncharacterized protein</fullName>
    </submittedName>
</protein>
<reference evidence="1 2" key="1">
    <citation type="submission" date="2021-01" db="EMBL/GenBank/DDBJ databases">
        <title>Whole genome shotgun sequence of Actinoplanes palleronii NBRC 14916.</title>
        <authorList>
            <person name="Komaki H."/>
            <person name="Tamura T."/>
        </authorList>
    </citation>
    <scope>NUCLEOTIDE SEQUENCE [LARGE SCALE GENOMIC DNA]</scope>
    <source>
        <strain evidence="1 2">NBRC 14916</strain>
    </source>
</reference>
<name>A0ABQ4BJC8_9ACTN</name>